<evidence type="ECO:0000259" key="4">
    <source>
        <dbReference type="PROSITE" id="PS51635"/>
    </source>
</evidence>
<dbReference type="InterPro" id="IPR002641">
    <property type="entry name" value="PNPLA_dom"/>
</dbReference>
<dbReference type="PANTHER" id="PTHR46394:SF1">
    <property type="entry name" value="PNPLA DOMAIN-CONTAINING PROTEIN"/>
    <property type="match status" value="1"/>
</dbReference>
<dbReference type="Gene3D" id="3.40.1090.10">
    <property type="entry name" value="Cytosolic phospholipase A2 catalytic domain"/>
    <property type="match status" value="1"/>
</dbReference>
<accession>A0ABS8HIU6</accession>
<dbReference type="EMBL" id="JAJGQJ010000047">
    <property type="protein sequence ID" value="MCC4621639.1"/>
    <property type="molecule type" value="Genomic_DNA"/>
</dbReference>
<feature type="domain" description="PNPLA" evidence="4">
    <location>
        <begin position="9"/>
        <end position="294"/>
    </location>
</feature>
<feature type="transmembrane region" description="Helical" evidence="3">
    <location>
        <begin position="151"/>
        <end position="173"/>
    </location>
</feature>
<dbReference type="SUPFAM" id="SSF52151">
    <property type="entry name" value="FabD/lysophospholipase-like"/>
    <property type="match status" value="1"/>
</dbReference>
<name>A0ABS8HIU6_9XANT</name>
<keyword evidence="2" id="KW-0442">Lipid degradation</keyword>
<gene>
    <name evidence="5" type="ORF">LL965_16700</name>
</gene>
<organism evidence="5 6">
    <name type="scientific">Xanthomonas cassavae CFBP 4642</name>
    <dbReference type="NCBI Taxonomy" id="1219375"/>
    <lineage>
        <taxon>Bacteria</taxon>
        <taxon>Pseudomonadati</taxon>
        <taxon>Pseudomonadota</taxon>
        <taxon>Gammaproteobacteria</taxon>
        <taxon>Lysobacterales</taxon>
        <taxon>Lysobacteraceae</taxon>
        <taxon>Xanthomonas</taxon>
    </lineage>
</organism>
<dbReference type="PROSITE" id="PS51635">
    <property type="entry name" value="PNPLA"/>
    <property type="match status" value="1"/>
</dbReference>
<evidence type="ECO:0000313" key="6">
    <source>
        <dbReference type="Proteomes" id="UP001199206"/>
    </source>
</evidence>
<keyword evidence="6" id="KW-1185">Reference proteome</keyword>
<dbReference type="InterPro" id="IPR052580">
    <property type="entry name" value="Lipid_Hydrolase"/>
</dbReference>
<sequence>MSVTQKIYVSFQGGGAKGVAHVGGLRALEEWISAVSKSGGIPHEISAVAGTSAGAIIAALVATGYRADDIFGCEIDKVSKERTGSHLLDVVCEGRYKTATALFTEDGWSKIKKAKELLDFLKNNSAWVRFISIKLYIDILASLVACLSLGFAFSAWVSVLLLVIPAVVAVGLVRKIRSLQKGLASLTVVREVINDAIFSAVKDNFQDEGRWVTFADIKRCGCKTLKIVSTNVSTRDVEVFSYWTTPNVIVADAVCASICLPVIFAPYEIDIEGRGIQRFVDGGVLSNLPLWPFDEDRALSPEAWTVGFSLVRRSKKGSTSAGTWLSGMIEAILSGPSSIHKRGIPGLMMIPVPTGLDLLDFDLPISEYVDEVEQAKQACAAELMASVSESLVIDLMTSLRLGIVENLNERNDKARFVEDHDLLFTIALRRPEHPSLLWPRFTLGFFGEELVDRLNPFERHAILAGDPPAYPSFEDGSSGEQGWLALGSKWLVALELELPSTISPSPGSGCPVLLIESQTLTLDQVGCSMVANDLSDQDKVADLVKVLEELVGRFPQLDDMLQAAMRTQLWK</sequence>
<evidence type="ECO:0000313" key="5">
    <source>
        <dbReference type="EMBL" id="MCC4621639.1"/>
    </source>
</evidence>
<dbReference type="RefSeq" id="WP_084624450.1">
    <property type="nucleotide sequence ID" value="NZ_CAWLZN010000001.1"/>
</dbReference>
<keyword evidence="3" id="KW-0812">Transmembrane</keyword>
<keyword evidence="3" id="KW-0472">Membrane</keyword>
<protein>
    <submittedName>
        <fullName evidence="5">Patatin-like phospholipase family protein</fullName>
    </submittedName>
</protein>
<feature type="short sequence motif" description="GXGXXG" evidence="2">
    <location>
        <begin position="13"/>
        <end position="18"/>
    </location>
</feature>
<feature type="active site" description="Proton acceptor" evidence="2">
    <location>
        <position position="281"/>
    </location>
</feature>
<evidence type="ECO:0000256" key="3">
    <source>
        <dbReference type="SAM" id="Phobius"/>
    </source>
</evidence>
<evidence type="ECO:0000256" key="1">
    <source>
        <dbReference type="ARBA" id="ARBA00023098"/>
    </source>
</evidence>
<comment type="caution">
    <text evidence="5">The sequence shown here is derived from an EMBL/GenBank/DDBJ whole genome shotgun (WGS) entry which is preliminary data.</text>
</comment>
<keyword evidence="3" id="KW-1133">Transmembrane helix</keyword>
<feature type="short sequence motif" description="GXSXG" evidence="2">
    <location>
        <begin position="50"/>
        <end position="54"/>
    </location>
</feature>
<feature type="short sequence motif" description="DGA/G" evidence="2">
    <location>
        <begin position="281"/>
        <end position="283"/>
    </location>
</feature>
<dbReference type="PANTHER" id="PTHR46394">
    <property type="entry name" value="ANNEXIN"/>
    <property type="match status" value="1"/>
</dbReference>
<feature type="active site" description="Nucleophile" evidence="2">
    <location>
        <position position="52"/>
    </location>
</feature>
<evidence type="ECO:0000256" key="2">
    <source>
        <dbReference type="PROSITE-ProRule" id="PRU01161"/>
    </source>
</evidence>
<keyword evidence="2" id="KW-0378">Hydrolase</keyword>
<keyword evidence="1 2" id="KW-0443">Lipid metabolism</keyword>
<dbReference type="Pfam" id="PF01734">
    <property type="entry name" value="Patatin"/>
    <property type="match status" value="1"/>
</dbReference>
<proteinExistence type="predicted"/>
<reference evidence="5 6" key="1">
    <citation type="submission" date="2021-10" db="EMBL/GenBank/DDBJ databases">
        <title>Genome sequencing of Xanthomonas strains from NCPPB.</title>
        <authorList>
            <person name="Hussein R."/>
            <person name="Harrison J."/>
            <person name="Studholme D.J."/>
            <person name="Vicente J."/>
            <person name="Grant M."/>
        </authorList>
    </citation>
    <scope>NUCLEOTIDE SEQUENCE [LARGE SCALE GENOMIC DNA]</scope>
    <source>
        <strain evidence="5 6">NCPPB 101</strain>
    </source>
</reference>
<dbReference type="Proteomes" id="UP001199206">
    <property type="component" value="Unassembled WGS sequence"/>
</dbReference>
<dbReference type="InterPro" id="IPR016035">
    <property type="entry name" value="Acyl_Trfase/lysoPLipase"/>
</dbReference>